<evidence type="ECO:0008006" key="3">
    <source>
        <dbReference type="Google" id="ProtNLM"/>
    </source>
</evidence>
<dbReference type="RefSeq" id="WP_173657770.1">
    <property type="nucleotide sequence ID" value="NZ_JAOUSE010000008.1"/>
</dbReference>
<proteinExistence type="predicted"/>
<name>A0ABT2WE82_9BACI</name>
<gene>
    <name evidence="1" type="ORF">OEV82_04885</name>
</gene>
<protein>
    <recommendedName>
        <fullName evidence="3">MerR family transcriptional regulator</fullName>
    </recommendedName>
</protein>
<reference evidence="1 2" key="1">
    <citation type="submission" date="2022-10" db="EMBL/GenBank/DDBJ databases">
        <title>Description of Fervidibacillus gen. nov. in the family Fervidibacillaceae fam. nov. with two species, Fervidibacillus albus sp. nov., and Fervidibacillus halotolerans sp. nov., isolated from tidal flat sediments.</title>
        <authorList>
            <person name="Kwon K.K."/>
            <person name="Yang S.-H."/>
        </authorList>
    </citation>
    <scope>NUCLEOTIDE SEQUENCE [LARGE SCALE GENOMIC DNA]</scope>
    <source>
        <strain evidence="1 2">DSM 23332</strain>
    </source>
</reference>
<dbReference type="EMBL" id="JAOUSE010000008">
    <property type="protein sequence ID" value="MCU9593786.1"/>
    <property type="molecule type" value="Genomic_DNA"/>
</dbReference>
<dbReference type="Proteomes" id="UP001208656">
    <property type="component" value="Unassembled WGS sequence"/>
</dbReference>
<organism evidence="1 2">
    <name type="scientific">Pallidibacillus thermolactis</name>
    <dbReference type="NCBI Taxonomy" id="251051"/>
    <lineage>
        <taxon>Bacteria</taxon>
        <taxon>Bacillati</taxon>
        <taxon>Bacillota</taxon>
        <taxon>Bacilli</taxon>
        <taxon>Bacillales</taxon>
        <taxon>Bacillaceae</taxon>
        <taxon>Pallidibacillus</taxon>
    </lineage>
</organism>
<evidence type="ECO:0000313" key="2">
    <source>
        <dbReference type="Proteomes" id="UP001208656"/>
    </source>
</evidence>
<keyword evidence="2" id="KW-1185">Reference proteome</keyword>
<comment type="caution">
    <text evidence="1">The sequence shown here is derived from an EMBL/GenBank/DDBJ whole genome shotgun (WGS) entry which is preliminary data.</text>
</comment>
<sequence length="255" mass="30696">MSWKISDFTEQIQYAVNDLKLNRKTVSTWFNKLENAHIHYVNRIDETGEKIYDELDLEIGIYIKQRRNEKAPLTVIFNEIKEKFEVRPVPFQEETKLDNKELYLHVSENLLQQIDLSGLKKEIIKEIKTTYEEVASAQLSHIIQSYESLIERLPEQGNHEEERERRFQEMVLKRRVEYQLEKEAILLWTSQPESERFRKVGWFRKEEDTLKRDLFVKEYVTSHFAERIKKELFYEKLKERKVVGEVDVLTPAISQ</sequence>
<accession>A0ABT2WE82</accession>
<evidence type="ECO:0000313" key="1">
    <source>
        <dbReference type="EMBL" id="MCU9593786.1"/>
    </source>
</evidence>